<dbReference type="PANTHER" id="PTHR33452:SF1">
    <property type="entry name" value="INNER MEMBRANE PROTEIN YPHA-RELATED"/>
    <property type="match status" value="1"/>
</dbReference>
<evidence type="ECO:0000256" key="5">
    <source>
        <dbReference type="ARBA" id="ARBA00022989"/>
    </source>
</evidence>
<evidence type="ECO:0000256" key="3">
    <source>
        <dbReference type="ARBA" id="ARBA00022475"/>
    </source>
</evidence>
<dbReference type="OrthoDB" id="9813193at2"/>
<feature type="transmembrane region" description="Helical" evidence="7">
    <location>
        <begin position="109"/>
        <end position="125"/>
    </location>
</feature>
<gene>
    <name evidence="8" type="ORF">CRI94_05445</name>
</gene>
<dbReference type="AlphaFoldDB" id="A0A2A8D0R0"/>
<organism evidence="8 9">
    <name type="scientific">Longibacter salinarum</name>
    <dbReference type="NCBI Taxonomy" id="1850348"/>
    <lineage>
        <taxon>Bacteria</taxon>
        <taxon>Pseudomonadati</taxon>
        <taxon>Rhodothermota</taxon>
        <taxon>Rhodothermia</taxon>
        <taxon>Rhodothermales</taxon>
        <taxon>Salisaetaceae</taxon>
        <taxon>Longibacter</taxon>
    </lineage>
</organism>
<protein>
    <submittedName>
        <fullName evidence="8">DoxX family protein</fullName>
    </submittedName>
</protein>
<comment type="subcellular location">
    <subcellularLocation>
        <location evidence="1">Cell membrane</location>
        <topology evidence="1">Multi-pass membrane protein</topology>
    </subcellularLocation>
</comment>
<sequence>MIGNKFKTYPDLALLLLRVVFGLYMAIGHGWGKMMGGPDVWARVGGTMAMFGLDFLPTFWGFMAAFSEFVASLLVAVGFVTRPAALLVGFTMLVASSSHLMQAESPEKAAMYLVAFLVIALYGPGKYSADKMVG</sequence>
<keyword evidence="3" id="KW-1003">Cell membrane</keyword>
<proteinExistence type="inferred from homology"/>
<reference evidence="8 9" key="1">
    <citation type="submission" date="2017-10" db="EMBL/GenBank/DDBJ databases">
        <title>Draft genome of Longibacter Salinarum.</title>
        <authorList>
            <person name="Goh K.M."/>
            <person name="Shamsir M.S."/>
            <person name="Lim S.W."/>
        </authorList>
    </citation>
    <scope>NUCLEOTIDE SEQUENCE [LARGE SCALE GENOMIC DNA]</scope>
    <source>
        <strain evidence="8 9">KCTC 52045</strain>
    </source>
</reference>
<keyword evidence="4 7" id="KW-0812">Transmembrane</keyword>
<evidence type="ECO:0000256" key="7">
    <source>
        <dbReference type="SAM" id="Phobius"/>
    </source>
</evidence>
<name>A0A2A8D0R0_9BACT</name>
<comment type="similarity">
    <text evidence="2">Belongs to the DoxX family.</text>
</comment>
<dbReference type="Pfam" id="PF07681">
    <property type="entry name" value="DoxX"/>
    <property type="match status" value="1"/>
</dbReference>
<evidence type="ECO:0000256" key="2">
    <source>
        <dbReference type="ARBA" id="ARBA00006679"/>
    </source>
</evidence>
<dbReference type="InterPro" id="IPR032808">
    <property type="entry name" value="DoxX"/>
</dbReference>
<dbReference type="RefSeq" id="WP_098074649.1">
    <property type="nucleotide sequence ID" value="NZ_PDEQ01000002.1"/>
</dbReference>
<dbReference type="GO" id="GO:0005886">
    <property type="term" value="C:plasma membrane"/>
    <property type="evidence" value="ECO:0007669"/>
    <property type="project" value="UniProtKB-SubCell"/>
</dbReference>
<evidence type="ECO:0000313" key="9">
    <source>
        <dbReference type="Proteomes" id="UP000220102"/>
    </source>
</evidence>
<dbReference type="Proteomes" id="UP000220102">
    <property type="component" value="Unassembled WGS sequence"/>
</dbReference>
<keyword evidence="6 7" id="KW-0472">Membrane</keyword>
<evidence type="ECO:0000256" key="4">
    <source>
        <dbReference type="ARBA" id="ARBA00022692"/>
    </source>
</evidence>
<keyword evidence="5 7" id="KW-1133">Transmembrane helix</keyword>
<evidence type="ECO:0000256" key="1">
    <source>
        <dbReference type="ARBA" id="ARBA00004651"/>
    </source>
</evidence>
<evidence type="ECO:0000256" key="6">
    <source>
        <dbReference type="ARBA" id="ARBA00023136"/>
    </source>
</evidence>
<comment type="caution">
    <text evidence="8">The sequence shown here is derived from an EMBL/GenBank/DDBJ whole genome shotgun (WGS) entry which is preliminary data.</text>
</comment>
<feature type="transmembrane region" description="Helical" evidence="7">
    <location>
        <begin position="12"/>
        <end position="31"/>
    </location>
</feature>
<evidence type="ECO:0000313" key="8">
    <source>
        <dbReference type="EMBL" id="PEN14471.1"/>
    </source>
</evidence>
<keyword evidence="9" id="KW-1185">Reference proteome</keyword>
<accession>A0A2A8D0R0</accession>
<dbReference type="EMBL" id="PDEQ01000002">
    <property type="protein sequence ID" value="PEN14471.1"/>
    <property type="molecule type" value="Genomic_DNA"/>
</dbReference>
<dbReference type="PANTHER" id="PTHR33452">
    <property type="entry name" value="OXIDOREDUCTASE CATD-RELATED"/>
    <property type="match status" value="1"/>
</dbReference>
<feature type="transmembrane region" description="Helical" evidence="7">
    <location>
        <begin position="84"/>
        <end position="103"/>
    </location>
</feature>
<dbReference type="InterPro" id="IPR051907">
    <property type="entry name" value="DoxX-like_oxidoreductase"/>
</dbReference>